<dbReference type="EMBL" id="SDIQ01000023">
    <property type="protein sequence ID" value="RXL20450.1"/>
    <property type="molecule type" value="Genomic_DNA"/>
</dbReference>
<dbReference type="EMBL" id="AAGZYR010000006">
    <property type="protein sequence ID" value="EBT8034727.1"/>
    <property type="molecule type" value="Genomic_DNA"/>
</dbReference>
<dbReference type="EMBL" id="QWJL01000005">
    <property type="protein sequence ID" value="RIP30460.1"/>
    <property type="molecule type" value="Genomic_DNA"/>
</dbReference>
<proteinExistence type="predicted"/>
<evidence type="ECO:0000313" key="3">
    <source>
        <dbReference type="EMBL" id="RXL20450.1"/>
    </source>
</evidence>
<accession>A0A2V3L5D8</accession>
<dbReference type="Proteomes" id="UP000839917">
    <property type="component" value="Unassembled WGS sequence"/>
</dbReference>
<evidence type="ECO:0000313" key="2">
    <source>
        <dbReference type="EMBL" id="RIP30460.1"/>
    </source>
</evidence>
<comment type="caution">
    <text evidence="1">The sequence shown here is derived from an EMBL/GenBank/DDBJ whole genome shotgun (WGS) entry which is preliminary data.</text>
</comment>
<dbReference type="Proteomes" id="UP000839536">
    <property type="component" value="Unassembled WGS sequence"/>
</dbReference>
<evidence type="ECO:0000313" key="1">
    <source>
        <dbReference type="EMBL" id="EBT8034727.1"/>
    </source>
</evidence>
<protein>
    <submittedName>
        <fullName evidence="1">Uncharacterized protein</fullName>
    </submittedName>
</protein>
<reference evidence="1" key="1">
    <citation type="submission" date="2018-07" db="EMBL/GenBank/DDBJ databases">
        <authorList>
            <consortium name="PulseNet: The National Subtyping Network for Foodborne Disease Surveillance"/>
            <person name="Tarr C.L."/>
            <person name="Trees E."/>
            <person name="Katz L.S."/>
            <person name="Carleton-Romer H.A."/>
            <person name="Stroika S."/>
            <person name="Kucerova Z."/>
            <person name="Roache K.F."/>
            <person name="Sabol A.L."/>
            <person name="Besser J."/>
            <person name="Gerner-Smidt P."/>
        </authorList>
    </citation>
    <scope>NUCLEOTIDE SEQUENCE [LARGE SCALE GENOMIC DNA]</scope>
    <source>
        <strain evidence="1">2015AM-1378</strain>
    </source>
</reference>
<sequence length="71" mass="8529">MAERGGFEPPVELPLLRFSRPSQYSYLTLTYLITREKSSIFVRSIFRKLAYLSKSFSHHDRLFFKQNHLLY</sequence>
<gene>
    <name evidence="2" type="ORF">A7D45_07995</name>
    <name evidence="1" type="ORF">CQW68_13805</name>
    <name evidence="3" type="ORF">EKD96_14445</name>
</gene>
<reference evidence="2" key="2">
    <citation type="submission" date="2018-08" db="EMBL/GenBank/DDBJ databases">
        <title>Whole genome sequencing of Salmonella enterica serotype newport.</title>
        <authorList>
            <person name="Bell R."/>
        </authorList>
    </citation>
    <scope>NUCLEOTIDE SEQUENCE [LARGE SCALE GENOMIC DNA]</scope>
    <source>
        <strain evidence="2">CFSAN048053</strain>
    </source>
</reference>
<reference evidence="3" key="3">
    <citation type="submission" date="2019-01" db="EMBL/GenBank/DDBJ databases">
        <title>Whole genome sequencing of Salmonella enterica.</title>
        <authorList>
            <person name="Cao G."/>
        </authorList>
    </citation>
    <scope>NUCLEOTIDE SEQUENCE [LARGE SCALE GENOMIC DNA]</scope>
    <source>
        <strain evidence="3">CFSAN074594</strain>
    </source>
</reference>
<dbReference type="Proteomes" id="UP000885256">
    <property type="component" value="Unassembled WGS sequence"/>
</dbReference>
<organism evidence="1">
    <name type="scientific">Salmonella enterica</name>
    <name type="common">Salmonella choleraesuis</name>
    <dbReference type="NCBI Taxonomy" id="28901"/>
    <lineage>
        <taxon>Bacteria</taxon>
        <taxon>Pseudomonadati</taxon>
        <taxon>Pseudomonadota</taxon>
        <taxon>Gammaproteobacteria</taxon>
        <taxon>Enterobacterales</taxon>
        <taxon>Enterobacteriaceae</taxon>
        <taxon>Salmonella</taxon>
    </lineage>
</organism>
<dbReference type="AlphaFoldDB" id="A0A2V3L5D8"/>
<name>A0A2V3L5D8_SALER</name>